<evidence type="ECO:0000313" key="4">
    <source>
        <dbReference type="Proteomes" id="UP000250222"/>
    </source>
</evidence>
<sequence length="179" mass="18151">MVAAHQSNLAEIAAGTAAQEQASTEAVQEMGATLIADHEALDADLVALAGELGVDLPDQPSPEQERALTELRETEGEAFDTAWIAAQIQAHRTSLAAGQEEIASGSDEDVVALAEAAAPVIQRHLDHLLAMSGEAPEAVPGGLAPDGSANAVGVAAIALGAVVVAASTAVVVRRRQVRA</sequence>
<dbReference type="InterPro" id="IPR012347">
    <property type="entry name" value="Ferritin-like"/>
</dbReference>
<feature type="transmembrane region" description="Helical" evidence="1">
    <location>
        <begin position="151"/>
        <end position="172"/>
    </location>
</feature>
<dbReference type="InterPro" id="IPR025419">
    <property type="entry name" value="DUF4142"/>
</dbReference>
<evidence type="ECO:0000259" key="2">
    <source>
        <dbReference type="Pfam" id="PF13628"/>
    </source>
</evidence>
<dbReference type="Gene3D" id="1.20.1260.10">
    <property type="match status" value="1"/>
</dbReference>
<dbReference type="Proteomes" id="UP000250222">
    <property type="component" value="Unassembled WGS sequence"/>
</dbReference>
<dbReference type="EMBL" id="UETB01000001">
    <property type="protein sequence ID" value="SSA36733.1"/>
    <property type="molecule type" value="Genomic_DNA"/>
</dbReference>
<evidence type="ECO:0000313" key="3">
    <source>
        <dbReference type="EMBL" id="SSA36733.1"/>
    </source>
</evidence>
<keyword evidence="1" id="KW-0472">Membrane</keyword>
<organism evidence="3 4">
    <name type="scientific">Georgenia satyanarayanai</name>
    <dbReference type="NCBI Taxonomy" id="860221"/>
    <lineage>
        <taxon>Bacteria</taxon>
        <taxon>Bacillati</taxon>
        <taxon>Actinomycetota</taxon>
        <taxon>Actinomycetes</taxon>
        <taxon>Micrococcales</taxon>
        <taxon>Bogoriellaceae</taxon>
        <taxon>Georgenia</taxon>
    </lineage>
</organism>
<dbReference type="PANTHER" id="PTHR38593:SF1">
    <property type="entry name" value="BLR2558 PROTEIN"/>
    <property type="match status" value="1"/>
</dbReference>
<keyword evidence="1" id="KW-0812">Transmembrane</keyword>
<protein>
    <submittedName>
        <fullName evidence="3">Putative membrane protein</fullName>
    </submittedName>
</protein>
<feature type="domain" description="DUF4142" evidence="2">
    <location>
        <begin position="3"/>
        <end position="129"/>
    </location>
</feature>
<gene>
    <name evidence="3" type="ORF">SAMN05216184_101395</name>
</gene>
<keyword evidence="1" id="KW-1133">Transmembrane helix</keyword>
<dbReference type="PANTHER" id="PTHR38593">
    <property type="entry name" value="BLR2558 PROTEIN"/>
    <property type="match status" value="1"/>
</dbReference>
<keyword evidence="4" id="KW-1185">Reference proteome</keyword>
<name>A0A2Y9C2V2_9MICO</name>
<reference evidence="3 4" key="1">
    <citation type="submission" date="2016-10" db="EMBL/GenBank/DDBJ databases">
        <authorList>
            <person name="Cai Z."/>
        </authorList>
    </citation>
    <scope>NUCLEOTIDE SEQUENCE [LARGE SCALE GENOMIC DNA]</scope>
    <source>
        <strain evidence="3 4">CGMCC 1.10826</strain>
    </source>
</reference>
<dbReference type="AlphaFoldDB" id="A0A2Y9C2V2"/>
<evidence type="ECO:0000256" key="1">
    <source>
        <dbReference type="SAM" id="Phobius"/>
    </source>
</evidence>
<proteinExistence type="predicted"/>
<accession>A0A2Y9C2V2</accession>
<dbReference type="Pfam" id="PF13628">
    <property type="entry name" value="DUF4142"/>
    <property type="match status" value="1"/>
</dbReference>